<proteinExistence type="predicted"/>
<evidence type="ECO:0000313" key="2">
    <source>
        <dbReference type="Proteomes" id="UP000076722"/>
    </source>
</evidence>
<reference evidence="1 2" key="1">
    <citation type="journal article" date="2016" name="Mol. Biol. Evol.">
        <title>Comparative Genomics of Early-Diverging Mushroom-Forming Fungi Provides Insights into the Origins of Lignocellulose Decay Capabilities.</title>
        <authorList>
            <person name="Nagy L.G."/>
            <person name="Riley R."/>
            <person name="Tritt A."/>
            <person name="Adam C."/>
            <person name="Daum C."/>
            <person name="Floudas D."/>
            <person name="Sun H."/>
            <person name="Yadav J.S."/>
            <person name="Pangilinan J."/>
            <person name="Larsson K.H."/>
            <person name="Matsuura K."/>
            <person name="Barry K."/>
            <person name="Labutti K."/>
            <person name="Kuo R."/>
            <person name="Ohm R.A."/>
            <person name="Bhattacharya S.S."/>
            <person name="Shirouzu T."/>
            <person name="Yoshinaga Y."/>
            <person name="Martin F.M."/>
            <person name="Grigoriev I.V."/>
            <person name="Hibbett D.S."/>
        </authorList>
    </citation>
    <scope>NUCLEOTIDE SEQUENCE [LARGE SCALE GENOMIC DNA]</scope>
    <source>
        <strain evidence="1 2">HHB9708</strain>
    </source>
</reference>
<sequence>MLNNPRDSFLRLTDESCYAVPGSAIDFQPRTDVSGPQTQLLSVLNSLCDFNHVETKTQLERLIFAPNATALAEQAQSGNSDCPLTSPHPLPITLLVWDRPSNQELSRPAFKVISIRHHPGLPILLFELFRICELSTLGLRTQEPIWRKHGERLYYTDLKHLGKITAVHISECVHSTTLLSAAFPAFEKSAGPPPVSLRKRIRLARRLLSGRQGRRKKVSKKSNKVLAEHRLVSLSLRRKRGRGKDT</sequence>
<dbReference type="Proteomes" id="UP000076722">
    <property type="component" value="Unassembled WGS sequence"/>
</dbReference>
<dbReference type="EMBL" id="KV419410">
    <property type="protein sequence ID" value="KZS92321.1"/>
    <property type="molecule type" value="Genomic_DNA"/>
</dbReference>
<organism evidence="1 2">
    <name type="scientific">Sistotremastrum niveocremeum HHB9708</name>
    <dbReference type="NCBI Taxonomy" id="1314777"/>
    <lineage>
        <taxon>Eukaryota</taxon>
        <taxon>Fungi</taxon>
        <taxon>Dikarya</taxon>
        <taxon>Basidiomycota</taxon>
        <taxon>Agaricomycotina</taxon>
        <taxon>Agaricomycetes</taxon>
        <taxon>Sistotremastrales</taxon>
        <taxon>Sistotremastraceae</taxon>
        <taxon>Sertulicium</taxon>
        <taxon>Sertulicium niveocremeum</taxon>
    </lineage>
</organism>
<name>A0A164TFF0_9AGAM</name>
<dbReference type="AlphaFoldDB" id="A0A164TFF0"/>
<protein>
    <submittedName>
        <fullName evidence="1">Uncharacterized protein</fullName>
    </submittedName>
</protein>
<evidence type="ECO:0000313" key="1">
    <source>
        <dbReference type="EMBL" id="KZS92321.1"/>
    </source>
</evidence>
<accession>A0A164TFF0</accession>
<gene>
    <name evidence="1" type="ORF">SISNIDRAFT_466735</name>
</gene>
<keyword evidence="2" id="KW-1185">Reference proteome</keyword>